<gene>
    <name evidence="2" type="ORF">CLV60_103137</name>
</gene>
<evidence type="ECO:0000259" key="1">
    <source>
        <dbReference type="Pfam" id="PF00027"/>
    </source>
</evidence>
<dbReference type="CDD" id="cd00038">
    <property type="entry name" value="CAP_ED"/>
    <property type="match status" value="1"/>
</dbReference>
<feature type="domain" description="Cyclic nucleotide-binding" evidence="1">
    <location>
        <begin position="33"/>
        <end position="115"/>
    </location>
</feature>
<proteinExistence type="predicted"/>
<dbReference type="OrthoDB" id="758145at2"/>
<organism evidence="2 3">
    <name type="scientific">Dyadobacter jiangsuensis</name>
    <dbReference type="NCBI Taxonomy" id="1591085"/>
    <lineage>
        <taxon>Bacteria</taxon>
        <taxon>Pseudomonadati</taxon>
        <taxon>Bacteroidota</taxon>
        <taxon>Cytophagia</taxon>
        <taxon>Cytophagales</taxon>
        <taxon>Spirosomataceae</taxon>
        <taxon>Dyadobacter</taxon>
    </lineage>
</organism>
<accession>A0A2P8GBC6</accession>
<reference evidence="2 3" key="1">
    <citation type="submission" date="2018-03" db="EMBL/GenBank/DDBJ databases">
        <title>Genomic Encyclopedia of Archaeal and Bacterial Type Strains, Phase II (KMG-II): from individual species to whole genera.</title>
        <authorList>
            <person name="Goeker M."/>
        </authorList>
    </citation>
    <scope>NUCLEOTIDE SEQUENCE [LARGE SCALE GENOMIC DNA]</scope>
    <source>
        <strain evidence="2 3">DSM 29057</strain>
    </source>
</reference>
<protein>
    <submittedName>
        <fullName evidence="2">CRP-like cAMP-binding protein</fullName>
    </submittedName>
</protein>
<dbReference type="Proteomes" id="UP000241964">
    <property type="component" value="Unassembled WGS sequence"/>
</dbReference>
<dbReference type="AlphaFoldDB" id="A0A2P8GBC6"/>
<name>A0A2P8GBC6_9BACT</name>
<dbReference type="Gene3D" id="2.60.120.10">
    <property type="entry name" value="Jelly Rolls"/>
    <property type="match status" value="1"/>
</dbReference>
<dbReference type="RefSeq" id="WP_106594629.1">
    <property type="nucleotide sequence ID" value="NZ_PYAS01000003.1"/>
</dbReference>
<dbReference type="SUPFAM" id="SSF51206">
    <property type="entry name" value="cAMP-binding domain-like"/>
    <property type="match status" value="1"/>
</dbReference>
<comment type="caution">
    <text evidence="2">The sequence shown here is derived from an EMBL/GenBank/DDBJ whole genome shotgun (WGS) entry which is preliminary data.</text>
</comment>
<keyword evidence="3" id="KW-1185">Reference proteome</keyword>
<dbReference type="EMBL" id="PYAS01000003">
    <property type="protein sequence ID" value="PSL31271.1"/>
    <property type="molecule type" value="Genomic_DNA"/>
</dbReference>
<dbReference type="InterPro" id="IPR018490">
    <property type="entry name" value="cNMP-bd_dom_sf"/>
</dbReference>
<dbReference type="InterPro" id="IPR000595">
    <property type="entry name" value="cNMP-bd_dom"/>
</dbReference>
<evidence type="ECO:0000313" key="3">
    <source>
        <dbReference type="Proteomes" id="UP000241964"/>
    </source>
</evidence>
<sequence length="200" mass="23492">MEHYYKTLFEYISRMITLPEADQQSVRRSFKPVFFPKDTVIEKAGEVPGYHNFIVSGFLRNFHLDEDNNEITTDLNDGPRFFTSYFHFMNRTVSNENLHCITDCELLRISRDDVDMTAARSSTQKDYTIRILQEHLQKDKERITDMANLTAEARYAKFVRENPNIIRNVPLKYIASYLGITQRHLSRLRSDSPPDTSTQK</sequence>
<dbReference type="InterPro" id="IPR014710">
    <property type="entry name" value="RmlC-like_jellyroll"/>
</dbReference>
<evidence type="ECO:0000313" key="2">
    <source>
        <dbReference type="EMBL" id="PSL31271.1"/>
    </source>
</evidence>
<dbReference type="Pfam" id="PF00027">
    <property type="entry name" value="cNMP_binding"/>
    <property type="match status" value="1"/>
</dbReference>